<protein>
    <submittedName>
        <fullName evidence="1">DUF2863 family protein</fullName>
    </submittedName>
</protein>
<evidence type="ECO:0000313" key="2">
    <source>
        <dbReference type="Proteomes" id="UP000297729"/>
    </source>
</evidence>
<dbReference type="InterPro" id="IPR021292">
    <property type="entry name" value="DUF2863"/>
</dbReference>
<dbReference type="EMBL" id="SPVG01000013">
    <property type="protein sequence ID" value="TFW31074.1"/>
    <property type="molecule type" value="Genomic_DNA"/>
</dbReference>
<dbReference type="Pfam" id="PF11062">
    <property type="entry name" value="DUF2863"/>
    <property type="match status" value="1"/>
</dbReference>
<dbReference type="OrthoDB" id="5291868at2"/>
<name>A0A4Y9T0K0_9BURK</name>
<reference evidence="1 2" key="1">
    <citation type="submission" date="2019-03" db="EMBL/GenBank/DDBJ databases">
        <title>Draft Genome Sequence of Duganella callidus sp. nov., a Novel Duganella Species Isolated from Cultivated Soil.</title>
        <authorList>
            <person name="Raths R."/>
            <person name="Peta V."/>
            <person name="Bucking H."/>
        </authorList>
    </citation>
    <scope>NUCLEOTIDE SEQUENCE [LARGE SCALE GENOMIC DNA]</scope>
    <source>
        <strain evidence="1 2">DN04</strain>
    </source>
</reference>
<keyword evidence="2" id="KW-1185">Reference proteome</keyword>
<comment type="caution">
    <text evidence="1">The sequence shown here is derived from an EMBL/GenBank/DDBJ whole genome shotgun (WGS) entry which is preliminary data.</text>
</comment>
<evidence type="ECO:0000313" key="1">
    <source>
        <dbReference type="EMBL" id="TFW31074.1"/>
    </source>
</evidence>
<dbReference type="Proteomes" id="UP000297729">
    <property type="component" value="Unassembled WGS sequence"/>
</dbReference>
<proteinExistence type="predicted"/>
<sequence length="420" mass="45632">MRRPSKASSHKLSAESQRLATYAQAIGQAASRIEERAWEHTLDAQLQKLLKTGHQDTIDATLNALFKEDLNAYDVLMDGVEAASESGSFTIDTADGVSKPYDVLLVAAPILAWTRFAIASGAIPADILQTLSAHFSAHLLADGTQMAMSPTLFSIDQLPRSHVETYGKVHKLAQAAVKGTLLKADSKVPETAPFLADTRYLLVAVVAPAGAPLFRWQMAELQNNYAAERATALEQWRAQAAPTVSRLLPGCGIELLLPEAYYMACREADKQIRPVSIRAAVHYLTHTLALEPGDLRAVIAGFGEENADGQIDEYRVAFTQRSSSDVIYGVVWPLYGQEDEEGTPAEGPASAIPSQKPLTPLEEIVLHLNEAGVTQIKKHNERYVVEFCDDCGAPLFADPLGELAHAEMPEDAPVGTEHFH</sequence>
<organism evidence="1 2">
    <name type="scientific">Duganella callida</name>
    <dbReference type="NCBI Taxonomy" id="2561932"/>
    <lineage>
        <taxon>Bacteria</taxon>
        <taxon>Pseudomonadati</taxon>
        <taxon>Pseudomonadota</taxon>
        <taxon>Betaproteobacteria</taxon>
        <taxon>Burkholderiales</taxon>
        <taxon>Oxalobacteraceae</taxon>
        <taxon>Telluria group</taxon>
        <taxon>Duganella</taxon>
    </lineage>
</organism>
<accession>A0A4Y9T0K0</accession>
<gene>
    <name evidence="1" type="ORF">E4L98_01250</name>
</gene>
<dbReference type="AlphaFoldDB" id="A0A4Y9T0K0"/>
<dbReference type="RefSeq" id="WP_135199747.1">
    <property type="nucleotide sequence ID" value="NZ_SPVG01000013.1"/>
</dbReference>